<keyword evidence="2" id="KW-1185">Reference proteome</keyword>
<dbReference type="Proteomes" id="UP000198287">
    <property type="component" value="Unassembled WGS sequence"/>
</dbReference>
<dbReference type="OrthoDB" id="7549170at2759"/>
<evidence type="ECO:0000313" key="2">
    <source>
        <dbReference type="Proteomes" id="UP000198287"/>
    </source>
</evidence>
<dbReference type="AlphaFoldDB" id="A0A226EA87"/>
<comment type="caution">
    <text evidence="1">The sequence shown here is derived from an EMBL/GenBank/DDBJ whole genome shotgun (WGS) entry which is preliminary data.</text>
</comment>
<organism evidence="1 2">
    <name type="scientific">Folsomia candida</name>
    <name type="common">Springtail</name>
    <dbReference type="NCBI Taxonomy" id="158441"/>
    <lineage>
        <taxon>Eukaryota</taxon>
        <taxon>Metazoa</taxon>
        <taxon>Ecdysozoa</taxon>
        <taxon>Arthropoda</taxon>
        <taxon>Hexapoda</taxon>
        <taxon>Collembola</taxon>
        <taxon>Entomobryomorpha</taxon>
        <taxon>Isotomoidea</taxon>
        <taxon>Isotomidae</taxon>
        <taxon>Proisotominae</taxon>
        <taxon>Folsomia</taxon>
    </lineage>
</organism>
<dbReference type="EMBL" id="LNIX01000005">
    <property type="protein sequence ID" value="OXA54423.1"/>
    <property type="molecule type" value="Genomic_DNA"/>
</dbReference>
<reference evidence="1 2" key="1">
    <citation type="submission" date="2015-12" db="EMBL/GenBank/DDBJ databases">
        <title>The genome of Folsomia candida.</title>
        <authorList>
            <person name="Faddeeva A."/>
            <person name="Derks M.F."/>
            <person name="Anvar Y."/>
            <person name="Smit S."/>
            <person name="Van Straalen N."/>
            <person name="Roelofs D."/>
        </authorList>
    </citation>
    <scope>NUCLEOTIDE SEQUENCE [LARGE SCALE GENOMIC DNA]</scope>
    <source>
        <strain evidence="1 2">VU population</strain>
        <tissue evidence="1">Whole body</tissue>
    </source>
</reference>
<sequence>MKKTRSRKFQRNVNRNLKDFHLNSRNQDVSKSVPISLDQGKSPPHSSTLEVDILAESFSSLEIDCESINSITSTEEDREDFVIHIGAEIKDWSIRHNITNSATSDLLKILRSHNCFSELPADSRSLLSTPRETSTITVAPGKYVAFEWVRYVKDIVSRNVTKFPSKVVNLQINIDGIPLTKSSSQQFWPILGGILDDMVFKLMINYLLFELVPWSATHQLERTFLEQNVTTDTNHVESAQLMDFILKIVLHFHMKSVQDEPTKHFDQH</sequence>
<gene>
    <name evidence="1" type="ORF">Fcan01_10426</name>
</gene>
<dbReference type="PANTHER" id="PTHR33053">
    <property type="entry name" value="PROTEIN, PUTATIVE-RELATED"/>
    <property type="match status" value="1"/>
</dbReference>
<accession>A0A226EA87</accession>
<proteinExistence type="predicted"/>
<name>A0A226EA87_FOLCA</name>
<protein>
    <submittedName>
        <fullName evidence="1">Uncharacterized protein</fullName>
    </submittedName>
</protein>
<evidence type="ECO:0000313" key="1">
    <source>
        <dbReference type="EMBL" id="OXA54423.1"/>
    </source>
</evidence>